<dbReference type="GO" id="GO:0048544">
    <property type="term" value="P:recognition of pollen"/>
    <property type="evidence" value="ECO:0007669"/>
    <property type="project" value="InterPro"/>
</dbReference>
<dbReference type="Pfam" id="PF00954">
    <property type="entry name" value="S_locus_glycop"/>
    <property type="match status" value="1"/>
</dbReference>
<feature type="region of interest" description="Disordered" evidence="3">
    <location>
        <begin position="13"/>
        <end position="36"/>
    </location>
</feature>
<keyword evidence="2" id="KW-1015">Disulfide bond</keyword>
<dbReference type="EMBL" id="JAUESC010000003">
    <property type="protein sequence ID" value="KAK0599286.1"/>
    <property type="molecule type" value="Genomic_DNA"/>
</dbReference>
<dbReference type="PANTHER" id="PTHR32444:SF183">
    <property type="entry name" value="APPLE DOMAIN-CONTAINING PROTEIN"/>
    <property type="match status" value="1"/>
</dbReference>
<dbReference type="Proteomes" id="UP001168877">
    <property type="component" value="Unassembled WGS sequence"/>
</dbReference>
<keyword evidence="1" id="KW-0732">Signal</keyword>
<feature type="region of interest" description="Disordered" evidence="3">
    <location>
        <begin position="372"/>
        <end position="402"/>
    </location>
</feature>
<dbReference type="SUPFAM" id="SSF57756">
    <property type="entry name" value="Retrovirus zinc finger-like domains"/>
    <property type="match status" value="1"/>
</dbReference>
<dbReference type="GO" id="GO:0008270">
    <property type="term" value="F:zinc ion binding"/>
    <property type="evidence" value="ECO:0007669"/>
    <property type="project" value="InterPro"/>
</dbReference>
<keyword evidence="7" id="KW-1185">Reference proteome</keyword>
<evidence type="ECO:0000256" key="1">
    <source>
        <dbReference type="ARBA" id="ARBA00022729"/>
    </source>
</evidence>
<dbReference type="CDD" id="cd01098">
    <property type="entry name" value="PAN_AP_plant"/>
    <property type="match status" value="1"/>
</dbReference>
<gene>
    <name evidence="6" type="ORF">LWI29_003954</name>
</gene>
<dbReference type="PROSITE" id="PS50948">
    <property type="entry name" value="PAN"/>
    <property type="match status" value="1"/>
</dbReference>
<evidence type="ECO:0000313" key="6">
    <source>
        <dbReference type="EMBL" id="KAK0599286.1"/>
    </source>
</evidence>
<dbReference type="GO" id="GO:0003676">
    <property type="term" value="F:nucleic acid binding"/>
    <property type="evidence" value="ECO:0007669"/>
    <property type="project" value="InterPro"/>
</dbReference>
<evidence type="ECO:0000313" key="7">
    <source>
        <dbReference type="Proteomes" id="UP001168877"/>
    </source>
</evidence>
<keyword evidence="4" id="KW-0472">Membrane</keyword>
<keyword evidence="4" id="KW-1133">Transmembrane helix</keyword>
<dbReference type="Pfam" id="PF22936">
    <property type="entry name" value="Pol_BBD"/>
    <property type="match status" value="1"/>
</dbReference>
<protein>
    <recommendedName>
        <fullName evidence="5">Apple domain-containing protein</fullName>
    </recommendedName>
</protein>
<comment type="caution">
    <text evidence="6">The sequence shown here is derived from an EMBL/GenBank/DDBJ whole genome shotgun (WGS) entry which is preliminary data.</text>
</comment>
<dbReference type="InterPro" id="IPR054722">
    <property type="entry name" value="PolX-like_BBD"/>
</dbReference>
<dbReference type="InterPro" id="IPR000858">
    <property type="entry name" value="S_locus_glycoprot_dom"/>
</dbReference>
<evidence type="ECO:0000256" key="4">
    <source>
        <dbReference type="SAM" id="Phobius"/>
    </source>
</evidence>
<dbReference type="Gene3D" id="4.10.60.10">
    <property type="entry name" value="Zinc finger, CCHC-type"/>
    <property type="match status" value="1"/>
</dbReference>
<feature type="compositionally biased region" description="Polar residues" evidence="3">
    <location>
        <begin position="13"/>
        <end position="23"/>
    </location>
</feature>
<evidence type="ECO:0000256" key="2">
    <source>
        <dbReference type="ARBA" id="ARBA00023157"/>
    </source>
</evidence>
<dbReference type="InterPro" id="IPR025724">
    <property type="entry name" value="GAG-pre-integrase_dom"/>
</dbReference>
<organism evidence="6 7">
    <name type="scientific">Acer saccharum</name>
    <name type="common">Sugar maple</name>
    <dbReference type="NCBI Taxonomy" id="4024"/>
    <lineage>
        <taxon>Eukaryota</taxon>
        <taxon>Viridiplantae</taxon>
        <taxon>Streptophyta</taxon>
        <taxon>Embryophyta</taxon>
        <taxon>Tracheophyta</taxon>
        <taxon>Spermatophyta</taxon>
        <taxon>Magnoliopsida</taxon>
        <taxon>eudicotyledons</taxon>
        <taxon>Gunneridae</taxon>
        <taxon>Pentapetalae</taxon>
        <taxon>rosids</taxon>
        <taxon>malvids</taxon>
        <taxon>Sapindales</taxon>
        <taxon>Sapindaceae</taxon>
        <taxon>Hippocastanoideae</taxon>
        <taxon>Acereae</taxon>
        <taxon>Acer</taxon>
    </lineage>
</organism>
<keyword evidence="4" id="KW-0812">Transmembrane</keyword>
<dbReference type="SMART" id="SM00473">
    <property type="entry name" value="PAN_AP"/>
    <property type="match status" value="1"/>
</dbReference>
<reference evidence="6" key="1">
    <citation type="journal article" date="2022" name="Plant J.">
        <title>Strategies of tolerance reflected in two North American maple genomes.</title>
        <authorList>
            <person name="McEvoy S.L."/>
            <person name="Sezen U.U."/>
            <person name="Trouern-Trend A."/>
            <person name="McMahon S.M."/>
            <person name="Schaberg P.G."/>
            <person name="Yang J."/>
            <person name="Wegrzyn J.L."/>
            <person name="Swenson N.G."/>
        </authorList>
    </citation>
    <scope>NUCLEOTIDE SEQUENCE</scope>
    <source>
        <strain evidence="6">NS2018</strain>
    </source>
</reference>
<dbReference type="Pfam" id="PF13976">
    <property type="entry name" value="gag_pre-integrs"/>
    <property type="match status" value="1"/>
</dbReference>
<feature type="domain" description="Apple" evidence="5">
    <location>
        <begin position="526"/>
        <end position="607"/>
    </location>
</feature>
<name>A0AA39SU95_ACESA</name>
<dbReference type="PANTHER" id="PTHR32444">
    <property type="entry name" value="BULB-TYPE LECTIN DOMAIN-CONTAINING PROTEIN"/>
    <property type="match status" value="1"/>
</dbReference>
<proteinExistence type="predicted"/>
<reference evidence="6" key="2">
    <citation type="submission" date="2023-06" db="EMBL/GenBank/DDBJ databases">
        <authorList>
            <person name="Swenson N.G."/>
            <person name="Wegrzyn J.L."/>
            <person name="Mcevoy S.L."/>
        </authorList>
    </citation>
    <scope>NUCLEOTIDE SEQUENCE</scope>
    <source>
        <strain evidence="6">NS2018</strain>
        <tissue evidence="6">Leaf</tissue>
    </source>
</reference>
<accession>A0AA39SU95</accession>
<dbReference type="AlphaFoldDB" id="A0AA39SU95"/>
<evidence type="ECO:0000259" key="5">
    <source>
        <dbReference type="PROSITE" id="PS50948"/>
    </source>
</evidence>
<dbReference type="InterPro" id="IPR036875">
    <property type="entry name" value="Znf_CCHC_sf"/>
</dbReference>
<feature type="transmembrane region" description="Helical" evidence="4">
    <location>
        <begin position="630"/>
        <end position="651"/>
    </location>
</feature>
<dbReference type="Pfam" id="PF08276">
    <property type="entry name" value="PAN_2"/>
    <property type="match status" value="1"/>
</dbReference>
<sequence length="705" mass="77840">MVSELLAEEIRFKSQTGKGTLSTPNPSVLVVPSRPPSNYQNKSYSRVAIDECSFCKQKGHWKAQCPKILNKASQRKQQQPLPWKFGNQSQQQTYMPPQPNTATTVPSGSFGFDGPSSSNPSMSALAEQFQKFLAIQPQAMFTSSPIGLLSPSSSGMFSSTWVLDSGASHHMSPNLSYFVSLCPTSSLSVMTADGTPMPLAGVGSVVTPCVSLSNVYHIPNLTLNLVSVSQLCDFGYLVYFSSTSCHVQDPQSQKLIGTGRRQGELYFLDELRVPVVAAFGVDLSSFRLSYSSSSFYLWHSRLGHVSASRLKYLASTGALGNLQTHDISDCSGYSLSSSVPCTKDTNSPSIPITHFPLHYFCRSCTDTSANTGTSLSDASDAPPLPIATQAPTETVDPPRYPQRDRSWNGLRWTGTPYLGTNSVYTYEFVSNETGLFYTFDIRNISVPERWVMSSSGYLLPSKWKDQNWERFSVTEVDRCELYDVCGSYASCNINNLPDLCECLEGFTPKSPGQGTEGCVRRAPLHCNHSDRFLLHKEVKLPDTSHSRVDNNISLAECKEFCLNNCSCTAYANSDVREGRTCCLLWFGDLFDIKKLELNGQDLYVRVAVSELANIDQPIARRRHLSEKKRAIILVSCVVSAVGVLVLGWVIFMGKRKLRIQDNIRDVNNSEVSKTDDTELLMYDLNTIANATDNFADENKLGEGGF</sequence>
<evidence type="ECO:0000256" key="3">
    <source>
        <dbReference type="SAM" id="MobiDB-lite"/>
    </source>
</evidence>
<dbReference type="InterPro" id="IPR003609">
    <property type="entry name" value="Pan_app"/>
</dbReference>